<sequence length="152" mass="16644">MIDFIQNCIDGVMIGSSYALLAIGFTIIFGVLRRLNLSYGPSIMLGAFVGTLLYVQFQAQIITVAIATVIGAVLAGMYVERLCFWAIRRGAAVASMVSSFAIWMQLEEVAAVILPERTYPFPALTEMAPIEIGPFYLRSEHLTMFVVAVVLV</sequence>
<evidence type="ECO:0000256" key="4">
    <source>
        <dbReference type="ARBA" id="ARBA00022692"/>
    </source>
</evidence>
<feature type="transmembrane region" description="Helical" evidence="9">
    <location>
        <begin position="61"/>
        <end position="79"/>
    </location>
</feature>
<evidence type="ECO:0000256" key="6">
    <source>
        <dbReference type="ARBA" id="ARBA00022989"/>
    </source>
</evidence>
<keyword evidence="6 9" id="KW-1133">Transmembrane helix</keyword>
<evidence type="ECO:0000256" key="5">
    <source>
        <dbReference type="ARBA" id="ARBA00022970"/>
    </source>
</evidence>
<evidence type="ECO:0000256" key="9">
    <source>
        <dbReference type="SAM" id="Phobius"/>
    </source>
</evidence>
<dbReference type="InterPro" id="IPR001851">
    <property type="entry name" value="ABC_transp_permease"/>
</dbReference>
<evidence type="ECO:0000256" key="1">
    <source>
        <dbReference type="ARBA" id="ARBA00004651"/>
    </source>
</evidence>
<dbReference type="InterPro" id="IPR052157">
    <property type="entry name" value="BCAA_transport_permease"/>
</dbReference>
<feature type="transmembrane region" description="Helical" evidence="9">
    <location>
        <begin position="12"/>
        <end position="32"/>
    </location>
</feature>
<comment type="similarity">
    <text evidence="8">Belongs to the binding-protein-dependent transport system permease family. LivHM subfamily.</text>
</comment>
<keyword evidence="7 9" id="KW-0472">Membrane</keyword>
<dbReference type="GO" id="GO:0006865">
    <property type="term" value="P:amino acid transport"/>
    <property type="evidence" value="ECO:0007669"/>
    <property type="project" value="UniProtKB-KW"/>
</dbReference>
<dbReference type="PANTHER" id="PTHR11795:SF445">
    <property type="entry name" value="AMINO ACID ABC TRANSPORTER PERMEASE PROTEIN"/>
    <property type="match status" value="1"/>
</dbReference>
<accession>X0TB82</accession>
<dbReference type="PANTHER" id="PTHR11795">
    <property type="entry name" value="BRANCHED-CHAIN AMINO ACID TRANSPORT SYSTEM PERMEASE PROTEIN LIVH"/>
    <property type="match status" value="1"/>
</dbReference>
<dbReference type="Pfam" id="PF02653">
    <property type="entry name" value="BPD_transp_2"/>
    <property type="match status" value="1"/>
</dbReference>
<keyword evidence="4 9" id="KW-0812">Transmembrane</keyword>
<evidence type="ECO:0000256" key="2">
    <source>
        <dbReference type="ARBA" id="ARBA00022448"/>
    </source>
</evidence>
<reference evidence="10" key="1">
    <citation type="journal article" date="2014" name="Front. Microbiol.">
        <title>High frequency of phylogenetically diverse reductive dehalogenase-homologous genes in deep subseafloor sedimentary metagenomes.</title>
        <authorList>
            <person name="Kawai M."/>
            <person name="Futagami T."/>
            <person name="Toyoda A."/>
            <person name="Takaki Y."/>
            <person name="Nishi S."/>
            <person name="Hori S."/>
            <person name="Arai W."/>
            <person name="Tsubouchi T."/>
            <person name="Morono Y."/>
            <person name="Uchiyama I."/>
            <person name="Ito T."/>
            <person name="Fujiyama A."/>
            <person name="Inagaki F."/>
            <person name="Takami H."/>
        </authorList>
    </citation>
    <scope>NUCLEOTIDE SEQUENCE</scope>
    <source>
        <strain evidence="10">Expedition CK06-06</strain>
    </source>
</reference>
<dbReference type="GO" id="GO:0022857">
    <property type="term" value="F:transmembrane transporter activity"/>
    <property type="evidence" value="ECO:0007669"/>
    <property type="project" value="InterPro"/>
</dbReference>
<keyword evidence="2" id="KW-0813">Transport</keyword>
<evidence type="ECO:0000256" key="7">
    <source>
        <dbReference type="ARBA" id="ARBA00023136"/>
    </source>
</evidence>
<gene>
    <name evidence="10" type="ORF">S01H1_31492</name>
</gene>
<evidence type="ECO:0000256" key="8">
    <source>
        <dbReference type="ARBA" id="ARBA00037998"/>
    </source>
</evidence>
<evidence type="ECO:0008006" key="11">
    <source>
        <dbReference type="Google" id="ProtNLM"/>
    </source>
</evidence>
<name>X0TB82_9ZZZZ</name>
<evidence type="ECO:0000256" key="3">
    <source>
        <dbReference type="ARBA" id="ARBA00022475"/>
    </source>
</evidence>
<dbReference type="EMBL" id="BARS01019426">
    <property type="protein sequence ID" value="GAF90788.1"/>
    <property type="molecule type" value="Genomic_DNA"/>
</dbReference>
<keyword evidence="3" id="KW-1003">Cell membrane</keyword>
<comment type="subcellular location">
    <subcellularLocation>
        <location evidence="1">Cell membrane</location>
        <topology evidence="1">Multi-pass membrane protein</topology>
    </subcellularLocation>
</comment>
<keyword evidence="5" id="KW-0029">Amino-acid transport</keyword>
<organism evidence="10">
    <name type="scientific">marine sediment metagenome</name>
    <dbReference type="NCBI Taxonomy" id="412755"/>
    <lineage>
        <taxon>unclassified sequences</taxon>
        <taxon>metagenomes</taxon>
        <taxon>ecological metagenomes</taxon>
    </lineage>
</organism>
<dbReference type="AlphaFoldDB" id="X0TB82"/>
<feature type="non-terminal residue" evidence="10">
    <location>
        <position position="152"/>
    </location>
</feature>
<proteinExistence type="inferred from homology"/>
<dbReference type="GO" id="GO:0005886">
    <property type="term" value="C:plasma membrane"/>
    <property type="evidence" value="ECO:0007669"/>
    <property type="project" value="UniProtKB-SubCell"/>
</dbReference>
<evidence type="ECO:0000313" key="10">
    <source>
        <dbReference type="EMBL" id="GAF90788.1"/>
    </source>
</evidence>
<comment type="caution">
    <text evidence="10">The sequence shown here is derived from an EMBL/GenBank/DDBJ whole genome shotgun (WGS) entry which is preliminary data.</text>
</comment>
<protein>
    <recommendedName>
        <fullName evidence="11">Branched-chain amino acid ABC transporter permease</fullName>
    </recommendedName>
</protein>